<name>I3S0G5_LOTJA</name>
<sequence length="134" mass="15316">MEFSQNMFSFFTDMSSRDFFFIVADVDGFLLLSGMGGRRRPCSRVCHLQKEYQISSSHFGCLLLLQYKISISSSHFGCDRLLQYEISSSHFGCDLLLQYHISSESSCRSGMGRRGMGGRIGCRPRPRPRVCYLQ</sequence>
<proteinExistence type="evidence at transcript level"/>
<organism evidence="1">
    <name type="scientific">Lotus japonicus</name>
    <name type="common">Lotus corniculatus var. japonicus</name>
    <dbReference type="NCBI Taxonomy" id="34305"/>
    <lineage>
        <taxon>Eukaryota</taxon>
        <taxon>Viridiplantae</taxon>
        <taxon>Streptophyta</taxon>
        <taxon>Embryophyta</taxon>
        <taxon>Tracheophyta</taxon>
        <taxon>Spermatophyta</taxon>
        <taxon>Magnoliopsida</taxon>
        <taxon>eudicotyledons</taxon>
        <taxon>Gunneridae</taxon>
        <taxon>Pentapetalae</taxon>
        <taxon>rosids</taxon>
        <taxon>fabids</taxon>
        <taxon>Fabales</taxon>
        <taxon>Fabaceae</taxon>
        <taxon>Papilionoideae</taxon>
        <taxon>50 kb inversion clade</taxon>
        <taxon>NPAAA clade</taxon>
        <taxon>Hologalegina</taxon>
        <taxon>robinioid clade</taxon>
        <taxon>Loteae</taxon>
        <taxon>Lotus</taxon>
    </lineage>
</organism>
<accession>I3S0G5</accession>
<dbReference type="AlphaFoldDB" id="I3S0G5"/>
<reference evidence="1" key="1">
    <citation type="submission" date="2012-05" db="EMBL/GenBank/DDBJ databases">
        <authorList>
            <person name="Krishnakumar V."/>
            <person name="Cheung F."/>
            <person name="Xiao Y."/>
            <person name="Chan A."/>
            <person name="Moskal W.A."/>
            <person name="Town C.D."/>
        </authorList>
    </citation>
    <scope>NUCLEOTIDE SEQUENCE</scope>
</reference>
<evidence type="ECO:0000313" key="1">
    <source>
        <dbReference type="EMBL" id="AFK33757.1"/>
    </source>
</evidence>
<protein>
    <submittedName>
        <fullName evidence="1">Uncharacterized protein</fullName>
    </submittedName>
</protein>
<dbReference type="EMBL" id="BT133962">
    <property type="protein sequence ID" value="AFK33757.1"/>
    <property type="molecule type" value="mRNA"/>
</dbReference>